<sequence length="28" mass="3453">MPFNRTYESTPRSWLHICRRRQLSTKTS</sequence>
<keyword evidence="2" id="KW-1185">Reference proteome</keyword>
<reference evidence="1 2" key="1">
    <citation type="submission" date="2016-03" db="EMBL/GenBank/DDBJ databases">
        <title>Comparative genomics of the ectomycorrhizal sister species Rhizopogon vinicolor and Rhizopogon vesiculosus (Basidiomycota: Boletales) reveals a divergence of the mating type B locus.</title>
        <authorList>
            <person name="Mujic A.B."/>
            <person name="Kuo A."/>
            <person name="Tritt A."/>
            <person name="Lipzen A."/>
            <person name="Chen C."/>
            <person name="Johnson J."/>
            <person name="Sharma A."/>
            <person name="Barry K."/>
            <person name="Grigoriev I.V."/>
            <person name="Spatafora J.W."/>
        </authorList>
    </citation>
    <scope>NUCLEOTIDE SEQUENCE [LARGE SCALE GENOMIC DNA]</scope>
    <source>
        <strain evidence="1 2">AM-OR11-056</strain>
    </source>
</reference>
<evidence type="ECO:0000313" key="2">
    <source>
        <dbReference type="Proteomes" id="UP000183567"/>
    </source>
</evidence>
<dbReference type="Proteomes" id="UP000183567">
    <property type="component" value="Unassembled WGS sequence"/>
</dbReference>
<organism evidence="1 2">
    <name type="scientific">Rhizopogon vesiculosus</name>
    <dbReference type="NCBI Taxonomy" id="180088"/>
    <lineage>
        <taxon>Eukaryota</taxon>
        <taxon>Fungi</taxon>
        <taxon>Dikarya</taxon>
        <taxon>Basidiomycota</taxon>
        <taxon>Agaricomycotina</taxon>
        <taxon>Agaricomycetes</taxon>
        <taxon>Agaricomycetidae</taxon>
        <taxon>Boletales</taxon>
        <taxon>Suillineae</taxon>
        <taxon>Rhizopogonaceae</taxon>
        <taxon>Rhizopogon</taxon>
    </lineage>
</organism>
<protein>
    <submittedName>
        <fullName evidence="1">Uncharacterized protein</fullName>
    </submittedName>
</protein>
<dbReference type="AlphaFoldDB" id="A0A1J8QI38"/>
<name>A0A1J8QI38_9AGAM</name>
<gene>
    <name evidence="1" type="ORF">AZE42_14202</name>
</gene>
<comment type="caution">
    <text evidence="1">The sequence shown here is derived from an EMBL/GenBank/DDBJ whole genome shotgun (WGS) entry which is preliminary data.</text>
</comment>
<accession>A0A1J8QI38</accession>
<dbReference type="EMBL" id="LVVM01000511">
    <property type="protein sequence ID" value="OJA20573.1"/>
    <property type="molecule type" value="Genomic_DNA"/>
</dbReference>
<evidence type="ECO:0000313" key="1">
    <source>
        <dbReference type="EMBL" id="OJA20573.1"/>
    </source>
</evidence>
<proteinExistence type="predicted"/>